<dbReference type="VEuPathDB" id="FungiDB:FUN_020307"/>
<protein>
    <submittedName>
        <fullName evidence="2">Uncharacterized protein</fullName>
    </submittedName>
</protein>
<gene>
    <name evidence="2" type="ORF">RhiirC2_790360</name>
</gene>
<organism evidence="2 3">
    <name type="scientific">Rhizophagus irregularis</name>
    <dbReference type="NCBI Taxonomy" id="588596"/>
    <lineage>
        <taxon>Eukaryota</taxon>
        <taxon>Fungi</taxon>
        <taxon>Fungi incertae sedis</taxon>
        <taxon>Mucoromycota</taxon>
        <taxon>Glomeromycotina</taxon>
        <taxon>Glomeromycetes</taxon>
        <taxon>Glomerales</taxon>
        <taxon>Glomeraceae</taxon>
        <taxon>Rhizophagus</taxon>
    </lineage>
</organism>
<accession>A0A2N1MLD1</accession>
<dbReference type="AlphaFoldDB" id="A0A2N1MLD1"/>
<evidence type="ECO:0000256" key="1">
    <source>
        <dbReference type="SAM" id="MobiDB-lite"/>
    </source>
</evidence>
<evidence type="ECO:0000313" key="3">
    <source>
        <dbReference type="Proteomes" id="UP000233469"/>
    </source>
</evidence>
<reference evidence="2 3" key="1">
    <citation type="submission" date="2016-04" db="EMBL/GenBank/DDBJ databases">
        <title>Genome analyses suggest a sexual origin of heterokaryosis in a supposedly ancient asexual fungus.</title>
        <authorList>
            <person name="Ropars J."/>
            <person name="Sedzielewska K."/>
            <person name="Noel J."/>
            <person name="Charron P."/>
            <person name="Farinelli L."/>
            <person name="Marton T."/>
            <person name="Kruger M."/>
            <person name="Pelin A."/>
            <person name="Brachmann A."/>
            <person name="Corradi N."/>
        </authorList>
    </citation>
    <scope>NUCLEOTIDE SEQUENCE [LARGE SCALE GENOMIC DNA]</scope>
    <source>
        <strain evidence="2 3">C2</strain>
    </source>
</reference>
<evidence type="ECO:0000313" key="2">
    <source>
        <dbReference type="EMBL" id="PKK62454.1"/>
    </source>
</evidence>
<proteinExistence type="predicted"/>
<feature type="region of interest" description="Disordered" evidence="1">
    <location>
        <begin position="42"/>
        <end position="65"/>
    </location>
</feature>
<name>A0A2N1MLD1_9GLOM</name>
<dbReference type="EMBL" id="LLXL01001916">
    <property type="protein sequence ID" value="PKK62454.1"/>
    <property type="molecule type" value="Genomic_DNA"/>
</dbReference>
<reference evidence="2 3" key="2">
    <citation type="submission" date="2017-10" db="EMBL/GenBank/DDBJ databases">
        <title>Extensive intraspecific genome diversity in a model arbuscular mycorrhizal fungus.</title>
        <authorList>
            <person name="Chen E.C.H."/>
            <person name="Morin E."/>
            <person name="Baudet D."/>
            <person name="Noel J."/>
            <person name="Ndikumana S."/>
            <person name="Charron P."/>
            <person name="St-Onge C."/>
            <person name="Giorgi J."/>
            <person name="Grigoriev I.V."/>
            <person name="Roux C."/>
            <person name="Martin F.M."/>
            <person name="Corradi N."/>
        </authorList>
    </citation>
    <scope>NUCLEOTIDE SEQUENCE [LARGE SCALE GENOMIC DNA]</scope>
    <source>
        <strain evidence="2 3">C2</strain>
    </source>
</reference>
<sequence>MKTERDFKNLALDACELETDTKWHNKRDSKSTEATQFLEKFSWDRSNSEKSGEQERMKSKTNDEIDKDKRTITCLQNRIRNLEAEVTVQDRIRLEKEETMKILLGKLKSKQKNQGTSSQDKNIQVNLNQNLLAYI</sequence>
<dbReference type="Proteomes" id="UP000233469">
    <property type="component" value="Unassembled WGS sequence"/>
</dbReference>
<comment type="caution">
    <text evidence="2">The sequence shown here is derived from an EMBL/GenBank/DDBJ whole genome shotgun (WGS) entry which is preliminary data.</text>
</comment>